<evidence type="ECO:0000313" key="1">
    <source>
        <dbReference type="EMBL" id="KAG0289709.1"/>
    </source>
</evidence>
<dbReference type="EMBL" id="JAAAIM010000331">
    <property type="protein sequence ID" value="KAG0289709.1"/>
    <property type="molecule type" value="Genomic_DNA"/>
</dbReference>
<evidence type="ECO:0000313" key="2">
    <source>
        <dbReference type="Proteomes" id="UP001194696"/>
    </source>
</evidence>
<name>A0ABQ7K2Q0_9FUNG</name>
<dbReference type="Proteomes" id="UP001194696">
    <property type="component" value="Unassembled WGS sequence"/>
</dbReference>
<protein>
    <submittedName>
        <fullName evidence="1">Uncharacterized protein</fullName>
    </submittedName>
</protein>
<gene>
    <name evidence="1" type="ORF">BGZ96_006774</name>
</gene>
<keyword evidence="2" id="KW-1185">Reference proteome</keyword>
<sequence length="175" mass="20346">MRQRYLFGLQVKQVVITRTVRSKRRIIADARVLRMREIKDRLCLYTANLQAELRKERFEITASSLSAYIQGNIQNTEKLNLVLSKMEAVYRRLHATHGALIDPTMVQIFDSWCDQLDITGGARARQLSQIVGHDPASLYKWYKHDRKPLPLAILIEMQKRVNAELQRRGVANSDR</sequence>
<reference evidence="1 2" key="1">
    <citation type="journal article" date="2020" name="Fungal Divers.">
        <title>Resolving the Mortierellaceae phylogeny through synthesis of multi-gene phylogenetics and phylogenomics.</title>
        <authorList>
            <person name="Vandepol N."/>
            <person name="Liber J."/>
            <person name="Desiro A."/>
            <person name="Na H."/>
            <person name="Kennedy M."/>
            <person name="Barry K."/>
            <person name="Grigoriev I.V."/>
            <person name="Miller A.N."/>
            <person name="O'Donnell K."/>
            <person name="Stajich J.E."/>
            <person name="Bonito G."/>
        </authorList>
    </citation>
    <scope>NUCLEOTIDE SEQUENCE [LARGE SCALE GENOMIC DNA]</scope>
    <source>
        <strain evidence="1 2">AD045</strain>
    </source>
</reference>
<organism evidence="1 2">
    <name type="scientific">Linnemannia gamsii</name>
    <dbReference type="NCBI Taxonomy" id="64522"/>
    <lineage>
        <taxon>Eukaryota</taxon>
        <taxon>Fungi</taxon>
        <taxon>Fungi incertae sedis</taxon>
        <taxon>Mucoromycota</taxon>
        <taxon>Mortierellomycotina</taxon>
        <taxon>Mortierellomycetes</taxon>
        <taxon>Mortierellales</taxon>
        <taxon>Mortierellaceae</taxon>
        <taxon>Linnemannia</taxon>
    </lineage>
</organism>
<proteinExistence type="predicted"/>
<comment type="caution">
    <text evidence="1">The sequence shown here is derived from an EMBL/GenBank/DDBJ whole genome shotgun (WGS) entry which is preliminary data.</text>
</comment>
<accession>A0ABQ7K2Q0</accession>